<evidence type="ECO:0008006" key="2">
    <source>
        <dbReference type="Google" id="ProtNLM"/>
    </source>
</evidence>
<proteinExistence type="predicted"/>
<accession>A0A382CIN1</accession>
<name>A0A382CIN1_9ZZZZ</name>
<gene>
    <name evidence="1" type="ORF">METZ01_LOCUS178912</name>
</gene>
<dbReference type="Pfam" id="PF08811">
    <property type="entry name" value="DUF1800"/>
    <property type="match status" value="1"/>
</dbReference>
<dbReference type="EMBL" id="UINC01034740">
    <property type="protein sequence ID" value="SVB26058.1"/>
    <property type="molecule type" value="Genomic_DNA"/>
</dbReference>
<dbReference type="AlphaFoldDB" id="A0A382CIN1"/>
<sequence length="537" mass="62454">MTGLIPYIRTANSTWPNQQAEGFHKKLINKHWKNQNGINVEPLTGVTSQKRSNSQTLDISWDMQTVSHLLNRTVTGSNLEEIHTLVNDGLETSIQNLLAEQELPDPPGEWVSEELPDWNSLSPEEVNQIIQTYHNRMKTFQKWWGQRMMNEGLNITELMTLFWHSYFASAYSKVFYPQAMYQQNNVFRTLCMGNFKDLLRQVTFGPAMMIWLDISGSRKEAPNENFARELMELFTLGVDNYSQDDVVAASHAFTGYVTNGLLTNYDFDTMEGWGYWWTDWHDFDDKTFMDQTGPWTGDDIINMILDRDECAIHICRKIYKWFLYNETDTDFIESMADVLRTNDYEIKPALEYLFTNDHFYDSAYVGANIQNPVQLFLGSIKRLNMQDQPFDSDFFYNVQHALDMILFEPPDVNGWIGYRSWINSNTFPMRKALLCSLVTGESPFGNFGSYLNIPALAQSLYDENDGSYPAVQVVQKLAFIFFGLPLTESLEERMLEILLDGAEPYDWNINLPAYNAQWNRMEDLLQHMMRIPEFQLS</sequence>
<protein>
    <recommendedName>
        <fullName evidence="2">DUF1800 domain-containing protein</fullName>
    </recommendedName>
</protein>
<dbReference type="InterPro" id="IPR014917">
    <property type="entry name" value="DUF1800"/>
</dbReference>
<reference evidence="1" key="1">
    <citation type="submission" date="2018-05" db="EMBL/GenBank/DDBJ databases">
        <authorList>
            <person name="Lanie J.A."/>
            <person name="Ng W.-L."/>
            <person name="Kazmierczak K.M."/>
            <person name="Andrzejewski T.M."/>
            <person name="Davidsen T.M."/>
            <person name="Wayne K.J."/>
            <person name="Tettelin H."/>
            <person name="Glass J.I."/>
            <person name="Rusch D."/>
            <person name="Podicherti R."/>
            <person name="Tsui H.-C.T."/>
            <person name="Winkler M.E."/>
        </authorList>
    </citation>
    <scope>NUCLEOTIDE SEQUENCE</scope>
</reference>
<organism evidence="1">
    <name type="scientific">marine metagenome</name>
    <dbReference type="NCBI Taxonomy" id="408172"/>
    <lineage>
        <taxon>unclassified sequences</taxon>
        <taxon>metagenomes</taxon>
        <taxon>ecological metagenomes</taxon>
    </lineage>
</organism>
<evidence type="ECO:0000313" key="1">
    <source>
        <dbReference type="EMBL" id="SVB26058.1"/>
    </source>
</evidence>